<dbReference type="EMBL" id="MT143971">
    <property type="protein sequence ID" value="QJA43936.1"/>
    <property type="molecule type" value="Genomic_DNA"/>
</dbReference>
<organism evidence="1">
    <name type="scientific">viral metagenome</name>
    <dbReference type="NCBI Taxonomy" id="1070528"/>
    <lineage>
        <taxon>unclassified sequences</taxon>
        <taxon>metagenomes</taxon>
        <taxon>organismal metagenomes</taxon>
    </lineage>
</organism>
<protein>
    <recommendedName>
        <fullName evidence="3">DUF2284 domain-containing protein</fullName>
    </recommendedName>
</protein>
<evidence type="ECO:0008006" key="3">
    <source>
        <dbReference type="Google" id="ProtNLM"/>
    </source>
</evidence>
<dbReference type="EMBL" id="MT144588">
    <property type="protein sequence ID" value="QJH93504.1"/>
    <property type="molecule type" value="Genomic_DNA"/>
</dbReference>
<evidence type="ECO:0000313" key="1">
    <source>
        <dbReference type="EMBL" id="QJA43936.1"/>
    </source>
</evidence>
<proteinExistence type="predicted"/>
<dbReference type="AlphaFoldDB" id="A0A6H1Z7T9"/>
<accession>A0A6H1Z7T9</accession>
<sequence>MKVRARRDPVQWTLREAMQEESLIQVEPVIDYSVRGLCVKPYPNHPKGCPNFDKRETCPPDAPTIGQILDLQRPVYLVYNRHDFGAHVEKMRAKHPDWSQRQLECCLYWQGTARKRLKKKIYVARLKIFEVLSRPAVIPPAQGFRLEVLTVPEACGVNVTATMQKIGIQLEWPPVEYAYQVALIGVRR</sequence>
<gene>
    <name evidence="1" type="ORF">TM448A00064_0115</name>
    <name evidence="2" type="ORF">TM448B00061_0124</name>
</gene>
<name>A0A6H1Z7T9_9ZZZZ</name>
<evidence type="ECO:0000313" key="2">
    <source>
        <dbReference type="EMBL" id="QJH93504.1"/>
    </source>
</evidence>
<reference evidence="1" key="1">
    <citation type="submission" date="2020-03" db="EMBL/GenBank/DDBJ databases">
        <title>The deep terrestrial virosphere.</title>
        <authorList>
            <person name="Holmfeldt K."/>
            <person name="Nilsson E."/>
            <person name="Simone D."/>
            <person name="Lopez-Fernandez M."/>
            <person name="Wu X."/>
            <person name="de Brujin I."/>
            <person name="Lundin D."/>
            <person name="Andersson A."/>
            <person name="Bertilsson S."/>
            <person name="Dopson M."/>
        </authorList>
    </citation>
    <scope>NUCLEOTIDE SEQUENCE</scope>
    <source>
        <strain evidence="1">TM448A00064</strain>
        <strain evidence="2">TM448B00061</strain>
    </source>
</reference>